<dbReference type="SMART" id="SM00388">
    <property type="entry name" value="HisKA"/>
    <property type="match status" value="1"/>
</dbReference>
<comment type="caution">
    <text evidence="14">The sequence shown here is derived from an EMBL/GenBank/DDBJ whole genome shotgun (WGS) entry which is preliminary data.</text>
</comment>
<evidence type="ECO:0000313" key="14">
    <source>
        <dbReference type="EMBL" id="PWQ97315.1"/>
    </source>
</evidence>
<dbReference type="InterPro" id="IPR005467">
    <property type="entry name" value="His_kinase_dom"/>
</dbReference>
<dbReference type="CDD" id="cd06225">
    <property type="entry name" value="HAMP"/>
    <property type="match status" value="1"/>
</dbReference>
<feature type="domain" description="HAMP" evidence="13">
    <location>
        <begin position="262"/>
        <end position="316"/>
    </location>
</feature>
<dbReference type="AlphaFoldDB" id="A0A317CF97"/>
<feature type="transmembrane region" description="Helical" evidence="11">
    <location>
        <begin position="242"/>
        <end position="262"/>
    </location>
</feature>
<dbReference type="Gene3D" id="6.10.340.10">
    <property type="match status" value="1"/>
</dbReference>
<dbReference type="InterPro" id="IPR004358">
    <property type="entry name" value="Sig_transdc_His_kin-like_C"/>
</dbReference>
<dbReference type="RefSeq" id="WP_109822743.1">
    <property type="nucleotide sequence ID" value="NZ_QGKL01000021.1"/>
</dbReference>
<evidence type="ECO:0000256" key="6">
    <source>
        <dbReference type="ARBA" id="ARBA00022692"/>
    </source>
</evidence>
<dbReference type="PANTHER" id="PTHR45436:SF5">
    <property type="entry name" value="SENSOR HISTIDINE KINASE TRCS"/>
    <property type="match status" value="1"/>
</dbReference>
<dbReference type="GO" id="GO:0016020">
    <property type="term" value="C:membrane"/>
    <property type="evidence" value="ECO:0007669"/>
    <property type="project" value="UniProtKB-SubCell"/>
</dbReference>
<sequence length="535" mass="60278">MPINAIPRNRRLYRLRTILLVVMLSVLVLPIASVFLFRFYENELVHRTEEQLISQAAVMASTYRALIGQSSVTPMPRTTTSYGRTVSTPYYTPIDPTLDLANVDVLPRREDARAAQIASSPKARQAGQRMQNILVEAQRVTLAGMRLLDENGVVIAGRGEVGQSLKHVQEVSTALKGHYKAVIRERVSDEPLPPLASISRGTSIRVFIAYPIIDEKKVYGVVYLSRTPQNILKHMYQIRGRLIFLGLILVLVAGSLVLFISARLSRPIRDLIKQTQKVTKGEQQMVEPLHQPGTYELAQLSRSFAEMSEALHERSTYIDRFASHVSHEFKTPLTAMQGALELLQEHADDMPAEQRQRFLTNLYEDTQRLRRLVNRLLEQARADALQPANERTDLYPILRMLKSRYEERGLLVHYTFNEEDKADTLWLNIAPVALETVLSNLFENSLQHGANRVTLSISQLETDTVINVQDNGRGISKANQENIFTPFFTTKRDNGGTGLGLGIVQALLQTWKGSISYKPSEQGACFELLISCSNN</sequence>
<comment type="catalytic activity">
    <reaction evidence="1">
        <text>ATP + protein L-histidine = ADP + protein N-phospho-L-histidine.</text>
        <dbReference type="EC" id="2.7.13.3"/>
    </reaction>
</comment>
<keyword evidence="6 11" id="KW-0812">Transmembrane</keyword>
<dbReference type="Proteomes" id="UP000245506">
    <property type="component" value="Unassembled WGS sequence"/>
</dbReference>
<dbReference type="Gene3D" id="3.30.565.10">
    <property type="entry name" value="Histidine kinase-like ATPase, C-terminal domain"/>
    <property type="match status" value="1"/>
</dbReference>
<dbReference type="PANTHER" id="PTHR45436">
    <property type="entry name" value="SENSOR HISTIDINE KINASE YKOH"/>
    <property type="match status" value="1"/>
</dbReference>
<dbReference type="GO" id="GO:0000155">
    <property type="term" value="F:phosphorelay sensor kinase activity"/>
    <property type="evidence" value="ECO:0007669"/>
    <property type="project" value="InterPro"/>
</dbReference>
<dbReference type="PROSITE" id="PS50109">
    <property type="entry name" value="HIS_KIN"/>
    <property type="match status" value="1"/>
</dbReference>
<keyword evidence="5" id="KW-0808">Transferase</keyword>
<dbReference type="Pfam" id="PF00512">
    <property type="entry name" value="HisKA"/>
    <property type="match status" value="1"/>
</dbReference>
<dbReference type="Pfam" id="PF00672">
    <property type="entry name" value="HAMP"/>
    <property type="match status" value="1"/>
</dbReference>
<dbReference type="InterPro" id="IPR050428">
    <property type="entry name" value="TCS_sensor_his_kinase"/>
</dbReference>
<evidence type="ECO:0000256" key="8">
    <source>
        <dbReference type="ARBA" id="ARBA00022989"/>
    </source>
</evidence>
<dbReference type="CDD" id="cd00082">
    <property type="entry name" value="HisKA"/>
    <property type="match status" value="1"/>
</dbReference>
<dbReference type="InterPro" id="IPR003594">
    <property type="entry name" value="HATPase_dom"/>
</dbReference>
<dbReference type="CDD" id="cd00075">
    <property type="entry name" value="HATPase"/>
    <property type="match status" value="1"/>
</dbReference>
<keyword evidence="7 14" id="KW-0418">Kinase</keyword>
<evidence type="ECO:0000259" key="13">
    <source>
        <dbReference type="PROSITE" id="PS50885"/>
    </source>
</evidence>
<evidence type="ECO:0000256" key="5">
    <source>
        <dbReference type="ARBA" id="ARBA00022679"/>
    </source>
</evidence>
<evidence type="ECO:0000256" key="3">
    <source>
        <dbReference type="ARBA" id="ARBA00012438"/>
    </source>
</evidence>
<reference evidence="14 15" key="1">
    <citation type="submission" date="2018-05" db="EMBL/GenBank/DDBJ databases">
        <title>Leucothrix arctica sp. nov., isolated from Arctic seawater.</title>
        <authorList>
            <person name="Choi A."/>
            <person name="Baek K."/>
        </authorList>
    </citation>
    <scope>NUCLEOTIDE SEQUENCE [LARGE SCALE GENOMIC DNA]</scope>
    <source>
        <strain evidence="14 15">IMCC9719</strain>
    </source>
</reference>
<feature type="domain" description="Histidine kinase" evidence="12">
    <location>
        <begin position="324"/>
        <end position="534"/>
    </location>
</feature>
<feature type="transmembrane region" description="Helical" evidence="11">
    <location>
        <begin position="18"/>
        <end position="40"/>
    </location>
</feature>
<dbReference type="PROSITE" id="PS50885">
    <property type="entry name" value="HAMP"/>
    <property type="match status" value="1"/>
</dbReference>
<keyword evidence="8 11" id="KW-1133">Transmembrane helix</keyword>
<evidence type="ECO:0000256" key="11">
    <source>
        <dbReference type="SAM" id="Phobius"/>
    </source>
</evidence>
<evidence type="ECO:0000256" key="10">
    <source>
        <dbReference type="ARBA" id="ARBA00023136"/>
    </source>
</evidence>
<dbReference type="InterPro" id="IPR036890">
    <property type="entry name" value="HATPase_C_sf"/>
</dbReference>
<gene>
    <name evidence="14" type="ORF">DKT75_07180</name>
</gene>
<keyword evidence="10 11" id="KW-0472">Membrane</keyword>
<dbReference type="SUPFAM" id="SSF55874">
    <property type="entry name" value="ATPase domain of HSP90 chaperone/DNA topoisomerase II/histidine kinase"/>
    <property type="match status" value="1"/>
</dbReference>
<name>A0A317CF97_9GAMM</name>
<evidence type="ECO:0000256" key="1">
    <source>
        <dbReference type="ARBA" id="ARBA00000085"/>
    </source>
</evidence>
<proteinExistence type="predicted"/>
<evidence type="ECO:0000259" key="12">
    <source>
        <dbReference type="PROSITE" id="PS50109"/>
    </source>
</evidence>
<dbReference type="SUPFAM" id="SSF47384">
    <property type="entry name" value="Homodimeric domain of signal transducing histidine kinase"/>
    <property type="match status" value="1"/>
</dbReference>
<dbReference type="Pfam" id="PF02518">
    <property type="entry name" value="HATPase_c"/>
    <property type="match status" value="1"/>
</dbReference>
<dbReference type="OrthoDB" id="9772100at2"/>
<dbReference type="FunFam" id="1.10.287.130:FF:000001">
    <property type="entry name" value="Two-component sensor histidine kinase"/>
    <property type="match status" value="1"/>
</dbReference>
<evidence type="ECO:0000256" key="7">
    <source>
        <dbReference type="ARBA" id="ARBA00022777"/>
    </source>
</evidence>
<dbReference type="SMART" id="SM00304">
    <property type="entry name" value="HAMP"/>
    <property type="match status" value="1"/>
</dbReference>
<evidence type="ECO:0000256" key="9">
    <source>
        <dbReference type="ARBA" id="ARBA00023012"/>
    </source>
</evidence>
<dbReference type="InterPro" id="IPR003661">
    <property type="entry name" value="HisK_dim/P_dom"/>
</dbReference>
<accession>A0A317CF97</accession>
<evidence type="ECO:0000256" key="2">
    <source>
        <dbReference type="ARBA" id="ARBA00004370"/>
    </source>
</evidence>
<keyword evidence="15" id="KW-1185">Reference proteome</keyword>
<evidence type="ECO:0000256" key="4">
    <source>
        <dbReference type="ARBA" id="ARBA00022553"/>
    </source>
</evidence>
<protein>
    <recommendedName>
        <fullName evidence="3">histidine kinase</fullName>
        <ecNumber evidence="3">2.7.13.3</ecNumber>
    </recommendedName>
</protein>
<dbReference type="EC" id="2.7.13.3" evidence="3"/>
<evidence type="ECO:0000313" key="15">
    <source>
        <dbReference type="Proteomes" id="UP000245506"/>
    </source>
</evidence>
<dbReference type="InterPro" id="IPR003660">
    <property type="entry name" value="HAMP_dom"/>
</dbReference>
<comment type="subcellular location">
    <subcellularLocation>
        <location evidence="2">Membrane</location>
    </subcellularLocation>
</comment>
<dbReference type="SMART" id="SM00387">
    <property type="entry name" value="HATPase_c"/>
    <property type="match status" value="1"/>
</dbReference>
<dbReference type="Gene3D" id="1.10.287.130">
    <property type="match status" value="1"/>
</dbReference>
<organism evidence="14 15">
    <name type="scientific">Leucothrix arctica</name>
    <dbReference type="NCBI Taxonomy" id="1481894"/>
    <lineage>
        <taxon>Bacteria</taxon>
        <taxon>Pseudomonadati</taxon>
        <taxon>Pseudomonadota</taxon>
        <taxon>Gammaproteobacteria</taxon>
        <taxon>Thiotrichales</taxon>
        <taxon>Thiotrichaceae</taxon>
        <taxon>Leucothrix</taxon>
    </lineage>
</organism>
<dbReference type="EMBL" id="QGKL01000021">
    <property type="protein sequence ID" value="PWQ97315.1"/>
    <property type="molecule type" value="Genomic_DNA"/>
</dbReference>
<dbReference type="InterPro" id="IPR036097">
    <property type="entry name" value="HisK_dim/P_sf"/>
</dbReference>
<dbReference type="PRINTS" id="PR00344">
    <property type="entry name" value="BCTRLSENSOR"/>
</dbReference>
<keyword evidence="9" id="KW-0902">Two-component regulatory system</keyword>
<keyword evidence="4" id="KW-0597">Phosphoprotein</keyword>